<proteinExistence type="predicted"/>
<sequence>MKLATKTALTAALFSLAVGTGAAHAAPMGGIPGGDFESGFASGGTEPLASFYDNDSNLIGQWNWAASANASSTIVTRNDSKVLRLWQEWQPRSAHAWFTASTAYATPTDSPWEIGADLAYQRTSGNGANKAFRLRSGDQNSTVLFQMRFNFQGIWYATPGQAEVLVAKPVGSPANWSALTVDMKRAAFHYDPITGAASGYFDGQEVFNVTTTTGLSVRNVQFSHYTGGDWDPGQFFVDNVYAVPEPASMALLGLGSVLMLARRRRQMA</sequence>
<organism evidence="3 4">
    <name type="scientific">Natronomicrosphaera hydrolytica</name>
    <dbReference type="NCBI Taxonomy" id="3242702"/>
    <lineage>
        <taxon>Bacteria</taxon>
        <taxon>Pseudomonadati</taxon>
        <taxon>Planctomycetota</taxon>
        <taxon>Phycisphaerae</taxon>
        <taxon>Phycisphaerales</taxon>
        <taxon>Phycisphaeraceae</taxon>
        <taxon>Natronomicrosphaera</taxon>
    </lineage>
</organism>
<protein>
    <submittedName>
        <fullName evidence="3">PEP-CTERM sorting domain-containing protein</fullName>
    </submittedName>
</protein>
<dbReference type="Pfam" id="PF07589">
    <property type="entry name" value="PEP-CTERM"/>
    <property type="match status" value="1"/>
</dbReference>
<evidence type="ECO:0000256" key="1">
    <source>
        <dbReference type="SAM" id="SignalP"/>
    </source>
</evidence>
<dbReference type="EMBL" id="JBGUBD010000009">
    <property type="protein sequence ID" value="MFA9479542.1"/>
    <property type="molecule type" value="Genomic_DNA"/>
</dbReference>
<reference evidence="3 4" key="1">
    <citation type="submission" date="2024-08" db="EMBL/GenBank/DDBJ databases">
        <title>Whole-genome sequencing of halo(alkali)philic microorganisms from hypersaline lakes.</title>
        <authorList>
            <person name="Sorokin D.Y."/>
            <person name="Merkel A.Y."/>
            <person name="Messina E."/>
            <person name="Yakimov M."/>
        </authorList>
    </citation>
    <scope>NUCLEOTIDE SEQUENCE [LARGE SCALE GENOMIC DNA]</scope>
    <source>
        <strain evidence="3 4">AB-hyl4</strain>
    </source>
</reference>
<evidence type="ECO:0000313" key="3">
    <source>
        <dbReference type="EMBL" id="MFA9479542.1"/>
    </source>
</evidence>
<dbReference type="InterPro" id="IPR013424">
    <property type="entry name" value="Ice-binding_C"/>
</dbReference>
<keyword evidence="1" id="KW-0732">Signal</keyword>
<comment type="caution">
    <text evidence="3">The sequence shown here is derived from an EMBL/GenBank/DDBJ whole genome shotgun (WGS) entry which is preliminary data.</text>
</comment>
<dbReference type="Proteomes" id="UP001575105">
    <property type="component" value="Unassembled WGS sequence"/>
</dbReference>
<feature type="domain" description="Ice-binding protein C-terminal" evidence="2">
    <location>
        <begin position="242"/>
        <end position="265"/>
    </location>
</feature>
<evidence type="ECO:0000259" key="2">
    <source>
        <dbReference type="Pfam" id="PF07589"/>
    </source>
</evidence>
<dbReference type="RefSeq" id="WP_425346461.1">
    <property type="nucleotide sequence ID" value="NZ_JBGUBD010000009.1"/>
</dbReference>
<dbReference type="NCBIfam" id="TIGR02595">
    <property type="entry name" value="PEP_CTERM"/>
    <property type="match status" value="1"/>
</dbReference>
<accession>A0ABV4U8C9</accession>
<keyword evidence="4" id="KW-1185">Reference proteome</keyword>
<feature type="signal peptide" evidence="1">
    <location>
        <begin position="1"/>
        <end position="25"/>
    </location>
</feature>
<evidence type="ECO:0000313" key="4">
    <source>
        <dbReference type="Proteomes" id="UP001575105"/>
    </source>
</evidence>
<gene>
    <name evidence="3" type="ORF">ACERK3_14730</name>
</gene>
<feature type="chain" id="PRO_5045729461" evidence="1">
    <location>
        <begin position="26"/>
        <end position="268"/>
    </location>
</feature>
<name>A0ABV4U8C9_9BACT</name>